<evidence type="ECO:0000256" key="1">
    <source>
        <dbReference type="SAM" id="Phobius"/>
    </source>
</evidence>
<name>H5SET6_9BACT</name>
<organism evidence="2">
    <name type="scientific">uncultured Acetothermia bacterium</name>
    <dbReference type="NCBI Taxonomy" id="236499"/>
    <lineage>
        <taxon>Bacteria</taxon>
        <taxon>Candidatus Bipolaricaulota</taxon>
        <taxon>environmental samples</taxon>
    </lineage>
</organism>
<evidence type="ECO:0000313" key="2">
    <source>
        <dbReference type="EMBL" id="BAL54672.1"/>
    </source>
</evidence>
<accession>H5SET6</accession>
<dbReference type="AlphaFoldDB" id="H5SET6"/>
<dbReference type="InterPro" id="IPR011050">
    <property type="entry name" value="Pectin_lyase_fold/virulence"/>
</dbReference>
<reference evidence="2" key="1">
    <citation type="journal article" date="2005" name="Environ. Microbiol.">
        <title>Genetic and functional properties of uncultivated thermophilic crenarchaeotes from a subsurface gold mine as revealed by analysis of genome fragments.</title>
        <authorList>
            <person name="Nunoura T."/>
            <person name="Hirayama H."/>
            <person name="Takami H."/>
            <person name="Oida H."/>
            <person name="Nishi S."/>
            <person name="Shimamura S."/>
            <person name="Suzuki Y."/>
            <person name="Inagaki F."/>
            <person name="Takai K."/>
            <person name="Nealson K.H."/>
            <person name="Horikoshi K."/>
        </authorList>
    </citation>
    <scope>NUCLEOTIDE SEQUENCE</scope>
</reference>
<proteinExistence type="predicted"/>
<feature type="transmembrane region" description="Helical" evidence="1">
    <location>
        <begin position="330"/>
        <end position="350"/>
    </location>
</feature>
<keyword evidence="1" id="KW-0472">Membrane</keyword>
<protein>
    <submittedName>
        <fullName evidence="2">Polymorphic outer membrane protein</fullName>
    </submittedName>
</protein>
<dbReference type="InterPro" id="IPR012334">
    <property type="entry name" value="Pectin_lyas_fold"/>
</dbReference>
<dbReference type="Gene3D" id="2.160.20.10">
    <property type="entry name" value="Single-stranded right-handed beta-helix, Pectin lyase-like"/>
    <property type="match status" value="1"/>
</dbReference>
<dbReference type="SUPFAM" id="SSF51126">
    <property type="entry name" value="Pectin lyase-like"/>
    <property type="match status" value="1"/>
</dbReference>
<dbReference type="EMBL" id="AP011697">
    <property type="protein sequence ID" value="BAL54672.1"/>
    <property type="molecule type" value="Genomic_DNA"/>
</dbReference>
<keyword evidence="1" id="KW-0812">Transmembrane</keyword>
<sequence>MLLGCFFVSSFSSRSKFGASSPKEFLLLILLSFGAVGILFGVLWGSPALANTITVAPGAVASANDGICSLVEAIYAANWDTAVVDCPAGSGADIIELASSSTYTMTFYVDGDEGLNGLPSITSQITINGNGATIERSSSLTCDLDGRVAGAEEFRIFRVSSTGNLTLNSVTLKNGCADGDNPGSYYSIRGGGIFNNGGLVTINNSTLSGNFALMGGGGIYNHNGTISINNSTISGNSTAVGLDGGGGIYSDGTVTVTNSTISGNHANNRGGGISGSVTIINSTISGNQATNNSEGGGIAGGSVRIVNSTISDNHANQGGASAPGSPLSSIALSLITAIVPFISILTPMSVMKRS</sequence>
<reference evidence="2" key="2">
    <citation type="journal article" date="2012" name="PLoS ONE">
        <title>A Deeply Branching Thermophilic Bacterium with an Ancient Acetyl-CoA Pathway Dominates a Subsurface Ecosystem.</title>
        <authorList>
            <person name="Takami H."/>
            <person name="Noguchi H."/>
            <person name="Takaki Y."/>
            <person name="Uchiyama I."/>
            <person name="Toyoda A."/>
            <person name="Nishi S."/>
            <person name="Chee G.-J."/>
            <person name="Arai W."/>
            <person name="Nunoura T."/>
            <person name="Itoh T."/>
            <person name="Hattori M."/>
            <person name="Takai K."/>
        </authorList>
    </citation>
    <scope>NUCLEOTIDE SEQUENCE</scope>
</reference>
<feature type="transmembrane region" description="Helical" evidence="1">
    <location>
        <begin position="25"/>
        <end position="44"/>
    </location>
</feature>
<keyword evidence="1" id="KW-1133">Transmembrane helix</keyword>
<gene>
    <name evidence="2" type="ORF">HGMM_F17E10C02</name>
</gene>